<evidence type="ECO:0008006" key="3">
    <source>
        <dbReference type="Google" id="ProtNLM"/>
    </source>
</evidence>
<evidence type="ECO:0000313" key="2">
    <source>
        <dbReference type="EMBL" id="KAA6337941.1"/>
    </source>
</evidence>
<evidence type="ECO:0000256" key="1">
    <source>
        <dbReference type="SAM" id="Coils"/>
    </source>
</evidence>
<dbReference type="InterPro" id="IPR011990">
    <property type="entry name" value="TPR-like_helical_dom_sf"/>
</dbReference>
<dbReference type="Pfam" id="PF12771">
    <property type="entry name" value="SusD-like_2"/>
    <property type="match status" value="1"/>
</dbReference>
<reference evidence="2" key="1">
    <citation type="submission" date="2019-03" db="EMBL/GenBank/DDBJ databases">
        <title>Single cell metagenomics reveals metabolic interactions within the superorganism composed of flagellate Streblomastix strix and complex community of Bacteroidetes bacteria on its surface.</title>
        <authorList>
            <person name="Treitli S.C."/>
            <person name="Kolisko M."/>
            <person name="Husnik F."/>
            <person name="Keeling P."/>
            <person name="Hampl V."/>
        </authorList>
    </citation>
    <scope>NUCLEOTIDE SEQUENCE</scope>
    <source>
        <strain evidence="2">STM</strain>
    </source>
</reference>
<name>A0A5J4RXY6_9ZZZZ</name>
<proteinExistence type="predicted"/>
<protein>
    <recommendedName>
        <fullName evidence="3">SusD/RagB family nutrient-binding outer membrane lipoprotein</fullName>
    </recommendedName>
</protein>
<gene>
    <name evidence="2" type="ORF">EZS27_014011</name>
</gene>
<keyword evidence="1" id="KW-0175">Coiled coil</keyword>
<feature type="coiled-coil region" evidence="1">
    <location>
        <begin position="89"/>
        <end position="116"/>
    </location>
</feature>
<dbReference type="EMBL" id="SNRY01000657">
    <property type="protein sequence ID" value="KAA6337941.1"/>
    <property type="molecule type" value="Genomic_DNA"/>
</dbReference>
<accession>A0A5J4RXY6</accession>
<dbReference type="Gene3D" id="1.25.40.390">
    <property type="match status" value="2"/>
</dbReference>
<dbReference type="InterPro" id="IPR041662">
    <property type="entry name" value="SusD-like_2"/>
</dbReference>
<comment type="caution">
    <text evidence="2">The sequence shown here is derived from an EMBL/GenBank/DDBJ whole genome shotgun (WGS) entry which is preliminary data.</text>
</comment>
<sequence length="649" mass="75094">MKKILYAIVVIFIVGTYVGCLDDFEEVNENPDKMYSTNIQLIFPGTVYRTMNVYGEMNYTKFLNYSRAVKVAYTEIEVDEGASYSRQFYVDILRDLLQLERQYEGAEDLNNRLMIIKTWKAFVYSMITAIWGPAPMSDAMMTDPGKLDYKYDSERDIYVQILDLLKTASEGFNLIPSVNDFLNPDPVFGGNTSVNIAKWRKFAHTLRLDIALRMENIDPVLAEQHIRECMAHEDWFISAMTEMVQPSWGTDVNNDVSYYYNRLLRTLTYQTLSESTYPGIGQYMFTYLQSYYDPRLEKYVDRPDHNYRLSIRDTIDIVRKSDYSGEDTTLQVVSRHSVPYAPMYELAGIPKTWQVGYDPNSNNGQGTQQYQNPYGGLDKGGRAYVNISFLKEDAKVVFINWATACFLKAEAKFKYGVGEKSVQQYYEEGIAASFNQYGISGDELTKYMARDGIKWNTNGKGLSDYMQIFYADINGVNNPLEQIIKQRWIAEYFNGFSGWVLERRTRILNFPPMFYNGQPSTEGTNGRYDYPPERLVFPINERTTNLAEYEKAIQTLQKDSPKGDPVSRWGDNLWTNLQFSKLNPGLVDIEAKWTGRTFVYNQHALQNRYGKTEAEMIEIAKKEFPQITDTTGLKSFLKYSIEEIIRPRP</sequence>
<organism evidence="2">
    <name type="scientific">termite gut metagenome</name>
    <dbReference type="NCBI Taxonomy" id="433724"/>
    <lineage>
        <taxon>unclassified sequences</taxon>
        <taxon>metagenomes</taxon>
        <taxon>organismal metagenomes</taxon>
    </lineage>
</organism>
<dbReference type="SUPFAM" id="SSF48452">
    <property type="entry name" value="TPR-like"/>
    <property type="match status" value="1"/>
</dbReference>
<dbReference type="AlphaFoldDB" id="A0A5J4RXY6"/>